<dbReference type="Proteomes" id="UP000231470">
    <property type="component" value="Segment"/>
</dbReference>
<proteinExistence type="predicted"/>
<accession>A0A1J0MFQ6</accession>
<dbReference type="Proteomes" id="UP000230444">
    <property type="component" value="Segment"/>
</dbReference>
<dbReference type="KEGG" id="vg:40092403"/>
<evidence type="ECO:0000313" key="1">
    <source>
        <dbReference type="EMBL" id="ANM47121.1"/>
    </source>
</evidence>
<dbReference type="EMBL" id="KX147096">
    <property type="protein sequence ID" value="ANM47121.1"/>
    <property type="molecule type" value="Genomic_DNA"/>
</dbReference>
<dbReference type="EMBL" id="KY073123">
    <property type="protein sequence ID" value="APD20029.1"/>
    <property type="molecule type" value="Genomic_DNA"/>
</dbReference>
<keyword evidence="4" id="KW-1185">Reference proteome</keyword>
<dbReference type="OrthoDB" id="4606at10239"/>
<protein>
    <submittedName>
        <fullName evidence="2">DNA end protector during packaging</fullName>
    </submittedName>
</protein>
<dbReference type="RefSeq" id="YP_009615922.1">
    <property type="nucleotide sequence ID" value="NC_042047.1"/>
</dbReference>
<organism evidence="2 3">
    <name type="scientific">Serratia phage vB_Sru_IME250</name>
    <dbReference type="NCBI Taxonomy" id="1852640"/>
    <lineage>
        <taxon>Viruses</taxon>
        <taxon>Duplodnaviria</taxon>
        <taxon>Heunggongvirae</taxon>
        <taxon>Uroviricota</taxon>
        <taxon>Caudoviricetes</taxon>
        <taxon>Pantevenvirales</taxon>
        <taxon>Ackermannviridae</taxon>
        <taxon>Taipeivirus</taxon>
        <taxon>Taipeivirus IME250</taxon>
    </lineage>
</organism>
<sequence length="235" mass="28530">MAKNAMGEEDPLLFPAEMDAPELVKRYIRKYRQHFGAEAKRNIRRSHVWFMERVSKDANLTPQHMLKAFAENKRPVQGVRYMVGRMFYFKYDALTKDELPYWDMYPLVFFFNFAKGDGINFGERGVTYLWGLNLHYLPPKLRLLVFEDLIKLRNERAYRSKTRLRLTWDALKRFANHPLYEHCVKLYRADRFRSQLYEIEPQYWEVVLFMRTARFQKQSQASVWKDARMRHKPKK</sequence>
<evidence type="ECO:0000313" key="2">
    <source>
        <dbReference type="EMBL" id="APD20029.1"/>
    </source>
</evidence>
<evidence type="ECO:0000313" key="3">
    <source>
        <dbReference type="Proteomes" id="UP000230444"/>
    </source>
</evidence>
<name>A0A1J0MFQ6_9CAUD</name>
<dbReference type="GeneID" id="40092403"/>
<reference evidence="2 3" key="1">
    <citation type="submission" date="2016-11" db="EMBL/GenBank/DDBJ databases">
        <title>Complete genome of the first virulent bacteriophage infecting the opportunist pathogen Serratia rubidaea.</title>
        <authorList>
            <person name="Xing S."/>
            <person name="Ma T."/>
            <person name="Zhang X."/>
            <person name="Huang Y."/>
            <person name="Mi Z."/>
            <person name="Sun Q."/>
            <person name="An X."/>
            <person name="Fan H."/>
            <person name="Wu S."/>
            <person name="Lin W."/>
            <person name="Tong Y."/>
        </authorList>
    </citation>
    <scope>NUCLEOTIDE SEQUENCE [LARGE SCALE GENOMIC DNA]</scope>
</reference>
<reference evidence="1 4" key="2">
    <citation type="journal article" date="2017" name="Arch. Virol.">
        <title>First complete genome sequence of a virulent bacteriophage infecting the opportunistic pathogen Serratia rubidaea.</title>
        <authorList>
            <person name="Xing S."/>
            <person name="Ma T."/>
            <person name="Zhang X."/>
            <person name="Huang Y."/>
            <person name="Mi Z."/>
            <person name="Sun Q."/>
            <person name="An X."/>
            <person name="Fan H."/>
            <person name="Wu S."/>
            <person name="Wei L."/>
            <person name="Tong Y."/>
        </authorList>
    </citation>
    <scope>NUCLEOTIDE SEQUENCE [LARGE SCALE GENOMIC DNA]</scope>
</reference>
<evidence type="ECO:0000313" key="4">
    <source>
        <dbReference type="Proteomes" id="UP000231470"/>
    </source>
</evidence>